<evidence type="ECO:0000313" key="2">
    <source>
        <dbReference type="EMBL" id="MFC5214011.1"/>
    </source>
</evidence>
<feature type="compositionally biased region" description="Low complexity" evidence="1">
    <location>
        <begin position="16"/>
        <end position="27"/>
    </location>
</feature>
<dbReference type="RefSeq" id="WP_380849562.1">
    <property type="nucleotide sequence ID" value="NZ_JBHSKM010000004.1"/>
</dbReference>
<gene>
    <name evidence="2" type="ORF">ACFPQ9_09255</name>
</gene>
<dbReference type="InterPro" id="IPR006311">
    <property type="entry name" value="TAT_signal"/>
</dbReference>
<feature type="compositionally biased region" description="Low complexity" evidence="1">
    <location>
        <begin position="40"/>
        <end position="51"/>
    </location>
</feature>
<proteinExistence type="predicted"/>
<comment type="caution">
    <text evidence="2">The sequence shown here is derived from an EMBL/GenBank/DDBJ whole genome shotgun (WGS) entry which is preliminary data.</text>
</comment>
<feature type="compositionally biased region" description="Basic residues" evidence="1">
    <location>
        <begin position="1"/>
        <end position="15"/>
    </location>
</feature>
<evidence type="ECO:0000313" key="3">
    <source>
        <dbReference type="Proteomes" id="UP001596263"/>
    </source>
</evidence>
<dbReference type="Proteomes" id="UP001596263">
    <property type="component" value="Unassembled WGS sequence"/>
</dbReference>
<dbReference type="PROSITE" id="PS51318">
    <property type="entry name" value="TAT"/>
    <property type="match status" value="1"/>
</dbReference>
<evidence type="ECO:0000256" key="1">
    <source>
        <dbReference type="SAM" id="MobiDB-lite"/>
    </source>
</evidence>
<keyword evidence="3" id="KW-1185">Reference proteome</keyword>
<accession>A0ABW0CGN9</accession>
<feature type="region of interest" description="Disordered" evidence="1">
    <location>
        <begin position="1"/>
        <end position="51"/>
    </location>
</feature>
<reference evidence="3" key="1">
    <citation type="journal article" date="2019" name="Int. J. Syst. Evol. Microbiol.">
        <title>The Global Catalogue of Microorganisms (GCM) 10K type strain sequencing project: providing services to taxonomists for standard genome sequencing and annotation.</title>
        <authorList>
            <consortium name="The Broad Institute Genomics Platform"/>
            <consortium name="The Broad Institute Genome Sequencing Center for Infectious Disease"/>
            <person name="Wu L."/>
            <person name="Ma J."/>
        </authorList>
    </citation>
    <scope>NUCLEOTIDE SEQUENCE [LARGE SCALE GENOMIC DNA]</scope>
    <source>
        <strain evidence="3">KCTC 42586</strain>
    </source>
</reference>
<evidence type="ECO:0008006" key="4">
    <source>
        <dbReference type="Google" id="ProtNLM"/>
    </source>
</evidence>
<name>A0ABW0CGN9_STRCD</name>
<protein>
    <recommendedName>
        <fullName evidence="4">Twin-arginine translocation signal domain-containing protein</fullName>
    </recommendedName>
</protein>
<dbReference type="EMBL" id="JBHSKM010000004">
    <property type="protein sequence ID" value="MFC5214011.1"/>
    <property type="molecule type" value="Genomic_DNA"/>
</dbReference>
<organism evidence="2 3">
    <name type="scientific">Streptomyces coerulescens</name>
    <dbReference type="NCBI Taxonomy" id="29304"/>
    <lineage>
        <taxon>Bacteria</taxon>
        <taxon>Bacillati</taxon>
        <taxon>Actinomycetota</taxon>
        <taxon>Actinomycetes</taxon>
        <taxon>Kitasatosporales</taxon>
        <taxon>Streptomycetaceae</taxon>
        <taxon>Streptomyces</taxon>
    </lineage>
</organism>
<sequence>MTGHHKNHSITRRRALAATGGTAAAGASKGYKGGRPPGDAPSGTPSASASS</sequence>